<dbReference type="Proteomes" id="UP001642409">
    <property type="component" value="Unassembled WGS sequence"/>
</dbReference>
<comment type="caution">
    <text evidence="1">The sequence shown here is derived from an EMBL/GenBank/DDBJ whole genome shotgun (WGS) entry which is preliminary data.</text>
</comment>
<keyword evidence="3" id="KW-1185">Reference proteome</keyword>
<dbReference type="EMBL" id="CAXDID020000162">
    <property type="protein sequence ID" value="CAL6044973.1"/>
    <property type="molecule type" value="Genomic_DNA"/>
</dbReference>
<evidence type="ECO:0000313" key="2">
    <source>
        <dbReference type="EMBL" id="CAL6044973.1"/>
    </source>
</evidence>
<name>A0AA86UT23_9EUKA</name>
<gene>
    <name evidence="2" type="ORF">HINF_LOCUS40814</name>
    <name evidence="1" type="ORF">HINF_LOCUS51407</name>
</gene>
<evidence type="ECO:0000313" key="1">
    <source>
        <dbReference type="EMBL" id="CAI9963762.1"/>
    </source>
</evidence>
<proteinExistence type="predicted"/>
<dbReference type="AlphaFoldDB" id="A0AA86UT23"/>
<evidence type="ECO:0000313" key="3">
    <source>
        <dbReference type="Proteomes" id="UP001642409"/>
    </source>
</evidence>
<reference evidence="1" key="1">
    <citation type="submission" date="2023-06" db="EMBL/GenBank/DDBJ databases">
        <authorList>
            <person name="Kurt Z."/>
        </authorList>
    </citation>
    <scope>NUCLEOTIDE SEQUENCE</scope>
</reference>
<reference evidence="2 3" key="2">
    <citation type="submission" date="2024-07" db="EMBL/GenBank/DDBJ databases">
        <authorList>
            <person name="Akdeniz Z."/>
        </authorList>
    </citation>
    <scope>NUCLEOTIDE SEQUENCE [LARGE SCALE GENOMIC DNA]</scope>
</reference>
<sequence length="145" mass="16808">MHVELFVESRQSLGRAQCRHSTSVHQIYQKQKTIVTNVTHTQFPFLQFLPFYLQTIVPMESAVVVSCTTYAYTAFWFFRCLNLVSSSKPHVYVTIVSFTSPCQRQQICRSSNTFAQKFVFGTSHANDTECNSLVYQRPRYLGWVC</sequence>
<protein>
    <submittedName>
        <fullName evidence="2">Hypothetical_protein</fullName>
    </submittedName>
</protein>
<dbReference type="EMBL" id="CATOUU010000970">
    <property type="protein sequence ID" value="CAI9963762.1"/>
    <property type="molecule type" value="Genomic_DNA"/>
</dbReference>
<organism evidence="1">
    <name type="scientific">Hexamita inflata</name>
    <dbReference type="NCBI Taxonomy" id="28002"/>
    <lineage>
        <taxon>Eukaryota</taxon>
        <taxon>Metamonada</taxon>
        <taxon>Diplomonadida</taxon>
        <taxon>Hexamitidae</taxon>
        <taxon>Hexamitinae</taxon>
        <taxon>Hexamita</taxon>
    </lineage>
</organism>
<accession>A0AA86UT23</accession>